<organism evidence="1 2">
    <name type="scientific">Dermacoccus abyssi</name>
    <dbReference type="NCBI Taxonomy" id="322596"/>
    <lineage>
        <taxon>Bacteria</taxon>
        <taxon>Bacillati</taxon>
        <taxon>Actinomycetota</taxon>
        <taxon>Actinomycetes</taxon>
        <taxon>Micrococcales</taxon>
        <taxon>Dermacoccaceae</taxon>
        <taxon>Dermacoccus</taxon>
    </lineage>
</organism>
<dbReference type="PANTHER" id="PTHR34129">
    <property type="entry name" value="BLR1139 PROTEIN"/>
    <property type="match status" value="1"/>
</dbReference>
<dbReference type="EMBL" id="QWLM01000001">
    <property type="protein sequence ID" value="RHW48094.1"/>
    <property type="molecule type" value="Genomic_DNA"/>
</dbReference>
<dbReference type="RefSeq" id="WP_118912258.1">
    <property type="nucleotide sequence ID" value="NZ_CBCRVH010000001.1"/>
</dbReference>
<protein>
    <submittedName>
        <fullName evidence="1">DUF952 domain-containing protein</fullName>
    </submittedName>
</protein>
<proteinExistence type="predicted"/>
<dbReference type="InterPro" id="IPR009297">
    <property type="entry name" value="DUF952"/>
</dbReference>
<dbReference type="Proteomes" id="UP000285376">
    <property type="component" value="Unassembled WGS sequence"/>
</dbReference>
<accession>A0A417ZBR7</accession>
<sequence length="118" mass="12858">MQTIQHIALADEWDEAQREHTYATSTLGMSIDAVGYLHASFPEQVRPTLERFYSDVDAPLVLLTLDPEALAEAGLEVRVEPAAPDDPESERFPHVYGGVLPVNAVSSVESLELPGTQA</sequence>
<comment type="caution">
    <text evidence="1">The sequence shown here is derived from an EMBL/GenBank/DDBJ whole genome shotgun (WGS) entry which is preliminary data.</text>
</comment>
<dbReference type="SUPFAM" id="SSF56399">
    <property type="entry name" value="ADP-ribosylation"/>
    <property type="match status" value="1"/>
</dbReference>
<reference evidence="1 2" key="1">
    <citation type="submission" date="2018-08" db="EMBL/GenBank/DDBJ databases">
        <title>Whole genome sequence analysis of Dermacoccus abyssi bacteria isolated from Deep Mariana trench Micromonospora spp reveals genes involved in the environmental adaptation and production of secondary metabolites.</title>
        <authorList>
            <person name="Abdel-Mageed W.M."/>
            <person name="Lehri B."/>
            <person name="Nouioui I."/>
            <person name="Goodfellow I."/>
            <person name="Jaspars M."/>
            <person name="Karlyshev A."/>
        </authorList>
    </citation>
    <scope>NUCLEOTIDE SEQUENCE [LARGE SCALE GENOMIC DNA]</scope>
    <source>
        <strain evidence="1 2">MT1.1</strain>
    </source>
</reference>
<dbReference type="PANTHER" id="PTHR34129:SF1">
    <property type="entry name" value="DUF952 DOMAIN-CONTAINING PROTEIN"/>
    <property type="match status" value="1"/>
</dbReference>
<evidence type="ECO:0000313" key="2">
    <source>
        <dbReference type="Proteomes" id="UP000285376"/>
    </source>
</evidence>
<evidence type="ECO:0000313" key="1">
    <source>
        <dbReference type="EMBL" id="RHW48094.1"/>
    </source>
</evidence>
<name>A0A417ZBR7_9MICO</name>
<dbReference type="AlphaFoldDB" id="A0A417ZBR7"/>
<gene>
    <name evidence="1" type="ORF">D1832_01275</name>
</gene>
<dbReference type="Pfam" id="PF06108">
    <property type="entry name" value="DUF952"/>
    <property type="match status" value="1"/>
</dbReference>
<dbReference type="Gene3D" id="3.20.170.20">
    <property type="entry name" value="Protein of unknown function DUF952"/>
    <property type="match status" value="1"/>
</dbReference>